<proteinExistence type="predicted"/>
<reference evidence="2 3" key="1">
    <citation type="submission" date="2024-05" db="EMBL/GenBank/DDBJ databases">
        <title>Genetic variation in Jamaican populations of the coffee berry borer (Hypothenemus hampei).</title>
        <authorList>
            <person name="Errbii M."/>
            <person name="Myrie A."/>
        </authorList>
    </citation>
    <scope>NUCLEOTIDE SEQUENCE [LARGE SCALE GENOMIC DNA]</scope>
    <source>
        <strain evidence="2">JA-Hopewell-2020-01-JO</strain>
        <tissue evidence="2">Whole body</tissue>
    </source>
</reference>
<accession>A0ABD1EF56</accession>
<evidence type="ECO:0000256" key="1">
    <source>
        <dbReference type="SAM" id="MobiDB-lite"/>
    </source>
</evidence>
<dbReference type="EMBL" id="JBDJPC010000009">
    <property type="protein sequence ID" value="KAL1492304.1"/>
    <property type="molecule type" value="Genomic_DNA"/>
</dbReference>
<protein>
    <submittedName>
        <fullName evidence="2">Uncharacterized protein</fullName>
    </submittedName>
</protein>
<evidence type="ECO:0000313" key="2">
    <source>
        <dbReference type="EMBL" id="KAL1492304.1"/>
    </source>
</evidence>
<evidence type="ECO:0000313" key="3">
    <source>
        <dbReference type="Proteomes" id="UP001566132"/>
    </source>
</evidence>
<gene>
    <name evidence="2" type="ORF">ABEB36_012777</name>
</gene>
<organism evidence="2 3">
    <name type="scientific">Hypothenemus hampei</name>
    <name type="common">Coffee berry borer</name>
    <dbReference type="NCBI Taxonomy" id="57062"/>
    <lineage>
        <taxon>Eukaryota</taxon>
        <taxon>Metazoa</taxon>
        <taxon>Ecdysozoa</taxon>
        <taxon>Arthropoda</taxon>
        <taxon>Hexapoda</taxon>
        <taxon>Insecta</taxon>
        <taxon>Pterygota</taxon>
        <taxon>Neoptera</taxon>
        <taxon>Endopterygota</taxon>
        <taxon>Coleoptera</taxon>
        <taxon>Polyphaga</taxon>
        <taxon>Cucujiformia</taxon>
        <taxon>Curculionidae</taxon>
        <taxon>Scolytinae</taxon>
        <taxon>Hypothenemus</taxon>
    </lineage>
</organism>
<name>A0ABD1EF56_HYPHA</name>
<keyword evidence="3" id="KW-1185">Reference proteome</keyword>
<dbReference type="Proteomes" id="UP001566132">
    <property type="component" value="Unassembled WGS sequence"/>
</dbReference>
<comment type="caution">
    <text evidence="2">The sequence shown here is derived from an EMBL/GenBank/DDBJ whole genome shotgun (WGS) entry which is preliminary data.</text>
</comment>
<dbReference type="AlphaFoldDB" id="A0ABD1EF56"/>
<sequence>MPGPSMQQPEPLREIERSAPLTAGPTSTPVRTARSVFRGIPELSKVDVSPRKQRLINLVKIKKAHIRKLKTICNQRVGNLKALFKWTDSKVVRNLFSGMSKTAVDFLISQLRCCKRSPKGRRWTTSDKVMALAAEEKSSLLQLIANNVAKSSIPCWNQFAYF</sequence>
<feature type="region of interest" description="Disordered" evidence="1">
    <location>
        <begin position="1"/>
        <end position="33"/>
    </location>
</feature>